<name>A0ABT7LPT5_9BURK</name>
<keyword evidence="3" id="KW-1185">Reference proteome</keyword>
<gene>
    <name evidence="2" type="ORF">QRD43_17700</name>
</gene>
<organism evidence="2 3">
    <name type="scientific">Roseateles subflavus</name>
    <dbReference type="NCBI Taxonomy" id="3053353"/>
    <lineage>
        <taxon>Bacteria</taxon>
        <taxon>Pseudomonadati</taxon>
        <taxon>Pseudomonadota</taxon>
        <taxon>Betaproteobacteria</taxon>
        <taxon>Burkholderiales</taxon>
        <taxon>Sphaerotilaceae</taxon>
        <taxon>Roseateles</taxon>
    </lineage>
</organism>
<evidence type="ECO:0000313" key="3">
    <source>
        <dbReference type="Proteomes" id="UP001238603"/>
    </source>
</evidence>
<comment type="caution">
    <text evidence="2">The sequence shown here is derived from an EMBL/GenBank/DDBJ whole genome shotgun (WGS) entry which is preliminary data.</text>
</comment>
<reference evidence="2 3" key="1">
    <citation type="submission" date="2023-06" db="EMBL/GenBank/DDBJ databases">
        <title>Pelomonas sp. APW6 16S ribosomal RNA gene genome sequencing and assembly.</title>
        <authorList>
            <person name="Woo H."/>
        </authorList>
    </citation>
    <scope>NUCLEOTIDE SEQUENCE [LARGE SCALE GENOMIC DNA]</scope>
    <source>
        <strain evidence="2 3">APW6</strain>
    </source>
</reference>
<proteinExistence type="predicted"/>
<evidence type="ECO:0008006" key="4">
    <source>
        <dbReference type="Google" id="ProtNLM"/>
    </source>
</evidence>
<evidence type="ECO:0000256" key="1">
    <source>
        <dbReference type="SAM" id="Phobius"/>
    </source>
</evidence>
<dbReference type="EMBL" id="JASVDS010000005">
    <property type="protein sequence ID" value="MDL5033750.1"/>
    <property type="molecule type" value="Genomic_DNA"/>
</dbReference>
<protein>
    <recommendedName>
        <fullName evidence="4">Nitrogen fixation protein FixH</fullName>
    </recommendedName>
</protein>
<accession>A0ABT7LPT5</accession>
<sequence>MSDSQTASTPPRAWWHERMMWLVVGGPAAVVCASFLTLGMAIKHPDPVIETQQRVSADSAADGPQAAALAPAIAARNHAATGGPASGK</sequence>
<feature type="transmembrane region" description="Helical" evidence="1">
    <location>
        <begin position="20"/>
        <end position="42"/>
    </location>
</feature>
<keyword evidence="1" id="KW-0812">Transmembrane</keyword>
<evidence type="ECO:0000313" key="2">
    <source>
        <dbReference type="EMBL" id="MDL5033750.1"/>
    </source>
</evidence>
<dbReference type="Proteomes" id="UP001238603">
    <property type="component" value="Unassembled WGS sequence"/>
</dbReference>
<keyword evidence="1" id="KW-0472">Membrane</keyword>
<dbReference type="RefSeq" id="WP_285983830.1">
    <property type="nucleotide sequence ID" value="NZ_JASVDS010000005.1"/>
</dbReference>
<keyword evidence="1" id="KW-1133">Transmembrane helix</keyword>